<dbReference type="Proteomes" id="UP000275846">
    <property type="component" value="Unassembled WGS sequence"/>
</dbReference>
<evidence type="ECO:0000313" key="1">
    <source>
        <dbReference type="EMBL" id="VDM00170.1"/>
    </source>
</evidence>
<dbReference type="EMBL" id="UYSU01038374">
    <property type="protein sequence ID" value="VDM00170.1"/>
    <property type="molecule type" value="Genomic_DNA"/>
</dbReference>
<reference evidence="1 2" key="2">
    <citation type="submission" date="2018-11" db="EMBL/GenBank/DDBJ databases">
        <authorList>
            <consortium name="Pathogen Informatics"/>
        </authorList>
    </citation>
    <scope>NUCLEOTIDE SEQUENCE [LARGE SCALE GENOMIC DNA]</scope>
    <source>
        <strain evidence="1 2">NST_G2</strain>
    </source>
</reference>
<name>A0A183TBD6_SCHSO</name>
<protein>
    <submittedName>
        <fullName evidence="3">C2H2-type domain-containing protein</fullName>
    </submittedName>
</protein>
<evidence type="ECO:0000313" key="2">
    <source>
        <dbReference type="Proteomes" id="UP000275846"/>
    </source>
</evidence>
<keyword evidence="2" id="KW-1185">Reference proteome</keyword>
<proteinExistence type="predicted"/>
<reference evidence="3" key="1">
    <citation type="submission" date="2016-06" db="UniProtKB">
        <authorList>
            <consortium name="WormBaseParasite"/>
        </authorList>
    </citation>
    <scope>IDENTIFICATION</scope>
</reference>
<organism evidence="3">
    <name type="scientific">Schistocephalus solidus</name>
    <name type="common">Tapeworm</name>
    <dbReference type="NCBI Taxonomy" id="70667"/>
    <lineage>
        <taxon>Eukaryota</taxon>
        <taxon>Metazoa</taxon>
        <taxon>Spiralia</taxon>
        <taxon>Lophotrochozoa</taxon>
        <taxon>Platyhelminthes</taxon>
        <taxon>Cestoda</taxon>
        <taxon>Eucestoda</taxon>
        <taxon>Diphyllobothriidea</taxon>
        <taxon>Diphyllobothriidae</taxon>
        <taxon>Schistocephalus</taxon>
    </lineage>
</organism>
<accession>A0A183TBD6</accession>
<dbReference type="WBParaSite" id="SSLN_0001430501-mRNA-1">
    <property type="protein sequence ID" value="SSLN_0001430501-mRNA-1"/>
    <property type="gene ID" value="SSLN_0001430501"/>
</dbReference>
<evidence type="ECO:0000313" key="3">
    <source>
        <dbReference type="WBParaSite" id="SSLN_0001430501-mRNA-1"/>
    </source>
</evidence>
<gene>
    <name evidence="1" type="ORF">SSLN_LOCUS13784</name>
</gene>
<sequence>MDTVKTTLKQLQLHPANWEDLARNRLAWRRTAKTGAEIYEENRIGTAKVARTARKSTAPRTKTTNPQALPKCPCCQRTFRTRISLVRHLRSQGNNSNFFQPSFRPNMVIHDKNFNIPTIIATTSQYSSPVTYTTITTTVGAAITTTTPSDGALS</sequence>
<dbReference type="AlphaFoldDB" id="A0A183TBD6"/>